<accession>A0A9D2KG21</accession>
<evidence type="ECO:0000256" key="1">
    <source>
        <dbReference type="SAM" id="Phobius"/>
    </source>
</evidence>
<dbReference type="AlphaFoldDB" id="A0A9D2KG21"/>
<evidence type="ECO:0000313" key="3">
    <source>
        <dbReference type="Proteomes" id="UP000824221"/>
    </source>
</evidence>
<evidence type="ECO:0000313" key="2">
    <source>
        <dbReference type="EMBL" id="HJA02881.1"/>
    </source>
</evidence>
<gene>
    <name evidence="2" type="ORF">H9797_05845</name>
</gene>
<reference evidence="2" key="1">
    <citation type="journal article" date="2021" name="PeerJ">
        <title>Extensive microbial diversity within the chicken gut microbiome revealed by metagenomics and culture.</title>
        <authorList>
            <person name="Gilroy R."/>
            <person name="Ravi A."/>
            <person name="Getino M."/>
            <person name="Pursley I."/>
            <person name="Horton D.L."/>
            <person name="Alikhan N.F."/>
            <person name="Baker D."/>
            <person name="Gharbi K."/>
            <person name="Hall N."/>
            <person name="Watson M."/>
            <person name="Adriaenssens E.M."/>
            <person name="Foster-Nyarko E."/>
            <person name="Jarju S."/>
            <person name="Secka A."/>
            <person name="Antonio M."/>
            <person name="Oren A."/>
            <person name="Chaudhuri R.R."/>
            <person name="La Ragione R."/>
            <person name="Hildebrand F."/>
            <person name="Pallen M.J."/>
        </authorList>
    </citation>
    <scope>NUCLEOTIDE SEQUENCE</scope>
    <source>
        <strain evidence="2">CHK156-179</strain>
    </source>
</reference>
<keyword evidence="1" id="KW-1133">Transmembrane helix</keyword>
<keyword evidence="1" id="KW-0472">Membrane</keyword>
<feature type="transmembrane region" description="Helical" evidence="1">
    <location>
        <begin position="52"/>
        <end position="71"/>
    </location>
</feature>
<feature type="transmembrane region" description="Helical" evidence="1">
    <location>
        <begin position="23"/>
        <end position="46"/>
    </location>
</feature>
<dbReference type="EMBL" id="DXAJ01000089">
    <property type="protein sequence ID" value="HJA02881.1"/>
    <property type="molecule type" value="Genomic_DNA"/>
</dbReference>
<protein>
    <submittedName>
        <fullName evidence="2">Uncharacterized protein</fullName>
    </submittedName>
</protein>
<keyword evidence="1" id="KW-0812">Transmembrane</keyword>
<dbReference type="Proteomes" id="UP000824221">
    <property type="component" value="Unassembled WGS sequence"/>
</dbReference>
<reference evidence="2" key="2">
    <citation type="submission" date="2021-04" db="EMBL/GenBank/DDBJ databases">
        <authorList>
            <person name="Gilroy R."/>
        </authorList>
    </citation>
    <scope>NUCLEOTIDE SEQUENCE</scope>
    <source>
        <strain evidence="2">CHK156-179</strain>
    </source>
</reference>
<comment type="caution">
    <text evidence="2">The sequence shown here is derived from an EMBL/GenBank/DDBJ whole genome shotgun (WGS) entry which is preliminary data.</text>
</comment>
<proteinExistence type="predicted"/>
<sequence length="164" mass="18586">MKKETPYFYKQGAVKYVRLMRKLFTALSCVALPVFMVLLVFAFNGTALGKPIFFSAAAVVLIGYFIAYGFYTMRVSLGTVLGIETTNEVVHLHTARKTYTYDVRMGCVGVKEHRNRFVAVFRTQDSRDSFTFYKHAPFSSFSDGQFSSGDISRFFSALPEDVQE</sequence>
<organism evidence="2 3">
    <name type="scientific">Candidatus Gallimonas gallistercoris</name>
    <dbReference type="NCBI Taxonomy" id="2838602"/>
    <lineage>
        <taxon>Bacteria</taxon>
        <taxon>Bacillati</taxon>
        <taxon>Bacillota</taxon>
        <taxon>Clostridia</taxon>
        <taxon>Candidatus Gallimonas</taxon>
    </lineage>
</organism>
<name>A0A9D2KG21_9FIRM</name>